<evidence type="ECO:0000313" key="2">
    <source>
        <dbReference type="EMBL" id="GEJ56600.1"/>
    </source>
</evidence>
<dbReference type="Gene3D" id="1.10.30.50">
    <property type="match status" value="1"/>
</dbReference>
<reference evidence="3" key="1">
    <citation type="journal article" date="2020" name="Appl. Environ. Microbiol.">
        <title>Diazotrophic Anaeromyxobacter Isolates from Soils.</title>
        <authorList>
            <person name="Masuda Y."/>
            <person name="Yamanaka H."/>
            <person name="Xu Z.X."/>
            <person name="Shiratori Y."/>
            <person name="Aono T."/>
            <person name="Amachi S."/>
            <person name="Senoo K."/>
            <person name="Itoh H."/>
        </authorList>
    </citation>
    <scope>NUCLEOTIDE SEQUENCE [LARGE SCALE GENOMIC DNA]</scope>
    <source>
        <strain evidence="3">R267</strain>
    </source>
</reference>
<organism evidence="2 3">
    <name type="scientific">Anaeromyxobacter diazotrophicus</name>
    <dbReference type="NCBI Taxonomy" id="2590199"/>
    <lineage>
        <taxon>Bacteria</taxon>
        <taxon>Pseudomonadati</taxon>
        <taxon>Myxococcota</taxon>
        <taxon>Myxococcia</taxon>
        <taxon>Myxococcales</taxon>
        <taxon>Cystobacterineae</taxon>
        <taxon>Anaeromyxobacteraceae</taxon>
        <taxon>Anaeromyxobacter</taxon>
    </lineage>
</organism>
<name>A0A7I9VKC1_9BACT</name>
<dbReference type="SMART" id="SM00507">
    <property type="entry name" value="HNHc"/>
    <property type="match status" value="1"/>
</dbReference>
<dbReference type="GO" id="GO:0004519">
    <property type="term" value="F:endonuclease activity"/>
    <property type="evidence" value="ECO:0007669"/>
    <property type="project" value="InterPro"/>
</dbReference>
<dbReference type="Proteomes" id="UP000503640">
    <property type="component" value="Unassembled WGS sequence"/>
</dbReference>
<evidence type="ECO:0000313" key="3">
    <source>
        <dbReference type="Proteomes" id="UP000503640"/>
    </source>
</evidence>
<gene>
    <name evidence="2" type="ORF">AMYX_13410</name>
</gene>
<dbReference type="InterPro" id="IPR002711">
    <property type="entry name" value="HNH"/>
</dbReference>
<dbReference type="GO" id="GO:0008270">
    <property type="term" value="F:zinc ion binding"/>
    <property type="evidence" value="ECO:0007669"/>
    <property type="project" value="InterPro"/>
</dbReference>
<feature type="domain" description="HNH nuclease" evidence="1">
    <location>
        <begin position="51"/>
        <end position="108"/>
    </location>
</feature>
<evidence type="ECO:0000259" key="1">
    <source>
        <dbReference type="SMART" id="SM00507"/>
    </source>
</evidence>
<protein>
    <recommendedName>
        <fullName evidence="1">HNH nuclease domain-containing protein</fullName>
    </recommendedName>
</protein>
<proteinExistence type="predicted"/>
<accession>A0A7I9VKC1</accession>
<dbReference type="Pfam" id="PF01844">
    <property type="entry name" value="HNH"/>
    <property type="match status" value="1"/>
</dbReference>
<dbReference type="InterPro" id="IPR003615">
    <property type="entry name" value="HNH_nuc"/>
</dbReference>
<dbReference type="EMBL" id="BJTG01000003">
    <property type="protein sequence ID" value="GEJ56600.1"/>
    <property type="molecule type" value="Genomic_DNA"/>
</dbReference>
<dbReference type="SUPFAM" id="SSF54060">
    <property type="entry name" value="His-Me finger endonucleases"/>
    <property type="match status" value="1"/>
</dbReference>
<dbReference type="CDD" id="cd00085">
    <property type="entry name" value="HNHc"/>
    <property type="match status" value="1"/>
</dbReference>
<sequence length="164" mass="19213">MNVLPPEFMEWELAHPAPPSATPEYEAWLNERWKELSRIREKTIPRATWRKVRREYLASVGLTCEGRLPQNRKCRALAKQVHHVIPLSHGGAPFDPNNLLALCARCHARAHRPTRFEWRSRDGRPVPPRWVAAWERKMQNATPKERALAWIAVPDRLLPNRGWR</sequence>
<dbReference type="RefSeq" id="WP_176064109.1">
    <property type="nucleotide sequence ID" value="NZ_BJTG01000003.1"/>
</dbReference>
<dbReference type="AlphaFoldDB" id="A0A7I9VKC1"/>
<dbReference type="GO" id="GO:0003676">
    <property type="term" value="F:nucleic acid binding"/>
    <property type="evidence" value="ECO:0007669"/>
    <property type="project" value="InterPro"/>
</dbReference>
<dbReference type="InterPro" id="IPR044925">
    <property type="entry name" value="His-Me_finger_sf"/>
</dbReference>
<keyword evidence="3" id="KW-1185">Reference proteome</keyword>
<comment type="caution">
    <text evidence="2">The sequence shown here is derived from an EMBL/GenBank/DDBJ whole genome shotgun (WGS) entry which is preliminary data.</text>
</comment>